<proteinExistence type="predicted"/>
<evidence type="ECO:0000256" key="1">
    <source>
        <dbReference type="SAM" id="MobiDB-lite"/>
    </source>
</evidence>
<feature type="compositionally biased region" description="Basic and acidic residues" evidence="1">
    <location>
        <begin position="195"/>
        <end position="212"/>
    </location>
</feature>
<sequence>MTEVLGVVASGIAVGQAVATLGHAIFAVKRLCDELNEIPEKIAYLLEELEILNPIVSDVEGGLSAPIETASGPWNDAAARRAVLSCQRASSALEGVASSLQRRISAASGARKKVASLRALLKKDEVKLLEQRLESAIRILMVAQNCQLTAMVRSQPELIVRRLEATALVFPAQLTGPLPLDSETQNADCVHSHPSPKERYHTDSKDDDRHSETYGLTEGWPQPRRTGQLAFRMRPGGFHLRAVSPSIGWTVQQSWELLLSRSYLGWEVHLQPLIHSPDESLLISLAKKNAVNDLCYLIESGQVTLRHDAKLLDLVLSAAYDADSMSTMAMLVRLLPGYYISRYIVANQQDDM</sequence>
<keyword evidence="3" id="KW-1185">Reference proteome</keyword>
<dbReference type="Proteomes" id="UP001321760">
    <property type="component" value="Unassembled WGS sequence"/>
</dbReference>
<evidence type="ECO:0000313" key="2">
    <source>
        <dbReference type="EMBL" id="KAK4444492.1"/>
    </source>
</evidence>
<organism evidence="2 3">
    <name type="scientific">Podospora aff. communis PSN243</name>
    <dbReference type="NCBI Taxonomy" id="3040156"/>
    <lineage>
        <taxon>Eukaryota</taxon>
        <taxon>Fungi</taxon>
        <taxon>Dikarya</taxon>
        <taxon>Ascomycota</taxon>
        <taxon>Pezizomycotina</taxon>
        <taxon>Sordariomycetes</taxon>
        <taxon>Sordariomycetidae</taxon>
        <taxon>Sordariales</taxon>
        <taxon>Podosporaceae</taxon>
        <taxon>Podospora</taxon>
    </lineage>
</organism>
<gene>
    <name evidence="2" type="ORF">QBC34DRAFT_442455</name>
</gene>
<evidence type="ECO:0008006" key="4">
    <source>
        <dbReference type="Google" id="ProtNLM"/>
    </source>
</evidence>
<reference evidence="2" key="1">
    <citation type="journal article" date="2023" name="Mol. Phylogenet. Evol.">
        <title>Genome-scale phylogeny and comparative genomics of the fungal order Sordariales.</title>
        <authorList>
            <person name="Hensen N."/>
            <person name="Bonometti L."/>
            <person name="Westerberg I."/>
            <person name="Brannstrom I.O."/>
            <person name="Guillou S."/>
            <person name="Cros-Aarteil S."/>
            <person name="Calhoun S."/>
            <person name="Haridas S."/>
            <person name="Kuo A."/>
            <person name="Mondo S."/>
            <person name="Pangilinan J."/>
            <person name="Riley R."/>
            <person name="LaButti K."/>
            <person name="Andreopoulos B."/>
            <person name="Lipzen A."/>
            <person name="Chen C."/>
            <person name="Yan M."/>
            <person name="Daum C."/>
            <person name="Ng V."/>
            <person name="Clum A."/>
            <person name="Steindorff A."/>
            <person name="Ohm R.A."/>
            <person name="Martin F."/>
            <person name="Silar P."/>
            <person name="Natvig D.O."/>
            <person name="Lalanne C."/>
            <person name="Gautier V."/>
            <person name="Ament-Velasquez S.L."/>
            <person name="Kruys A."/>
            <person name="Hutchinson M.I."/>
            <person name="Powell A.J."/>
            <person name="Barry K."/>
            <person name="Miller A.N."/>
            <person name="Grigoriev I.V."/>
            <person name="Debuchy R."/>
            <person name="Gladieux P."/>
            <person name="Hiltunen Thoren M."/>
            <person name="Johannesson H."/>
        </authorList>
    </citation>
    <scope>NUCLEOTIDE SEQUENCE</scope>
    <source>
        <strain evidence="2">PSN243</strain>
    </source>
</reference>
<evidence type="ECO:0000313" key="3">
    <source>
        <dbReference type="Proteomes" id="UP001321760"/>
    </source>
</evidence>
<dbReference type="AlphaFoldDB" id="A0AAV9G9J5"/>
<name>A0AAV9G9J5_9PEZI</name>
<reference evidence="2" key="2">
    <citation type="submission" date="2023-05" db="EMBL/GenBank/DDBJ databases">
        <authorList>
            <consortium name="Lawrence Berkeley National Laboratory"/>
            <person name="Steindorff A."/>
            <person name="Hensen N."/>
            <person name="Bonometti L."/>
            <person name="Westerberg I."/>
            <person name="Brannstrom I.O."/>
            <person name="Guillou S."/>
            <person name="Cros-Aarteil S."/>
            <person name="Calhoun S."/>
            <person name="Haridas S."/>
            <person name="Kuo A."/>
            <person name="Mondo S."/>
            <person name="Pangilinan J."/>
            <person name="Riley R."/>
            <person name="Labutti K."/>
            <person name="Andreopoulos B."/>
            <person name="Lipzen A."/>
            <person name="Chen C."/>
            <person name="Yanf M."/>
            <person name="Daum C."/>
            <person name="Ng V."/>
            <person name="Clum A."/>
            <person name="Ohm R."/>
            <person name="Martin F."/>
            <person name="Silar P."/>
            <person name="Natvig D."/>
            <person name="Lalanne C."/>
            <person name="Gautier V."/>
            <person name="Ament-Velasquez S.L."/>
            <person name="Kruys A."/>
            <person name="Hutchinson M.I."/>
            <person name="Powell A.J."/>
            <person name="Barry K."/>
            <person name="Miller A.N."/>
            <person name="Grigoriev I.V."/>
            <person name="Debuchy R."/>
            <person name="Gladieux P."/>
            <person name="Thoren M.H."/>
            <person name="Johannesson H."/>
        </authorList>
    </citation>
    <scope>NUCLEOTIDE SEQUENCE</scope>
    <source>
        <strain evidence="2">PSN243</strain>
    </source>
</reference>
<dbReference type="EMBL" id="MU865976">
    <property type="protein sequence ID" value="KAK4444492.1"/>
    <property type="molecule type" value="Genomic_DNA"/>
</dbReference>
<accession>A0AAV9G9J5</accession>
<feature type="region of interest" description="Disordered" evidence="1">
    <location>
        <begin position="179"/>
        <end position="221"/>
    </location>
</feature>
<protein>
    <recommendedName>
        <fullName evidence="4">Fungal N-terminal domain-containing protein</fullName>
    </recommendedName>
</protein>
<comment type="caution">
    <text evidence="2">The sequence shown here is derived from an EMBL/GenBank/DDBJ whole genome shotgun (WGS) entry which is preliminary data.</text>
</comment>